<reference evidence="3 4" key="1">
    <citation type="journal article" date="2015" name="Genome Biol. Evol.">
        <title>Comparative Genomics of a Bacterivorous Green Alga Reveals Evolutionary Causalities and Consequences of Phago-Mixotrophic Mode of Nutrition.</title>
        <authorList>
            <person name="Burns J.A."/>
            <person name="Paasch A."/>
            <person name="Narechania A."/>
            <person name="Kim E."/>
        </authorList>
    </citation>
    <scope>NUCLEOTIDE SEQUENCE [LARGE SCALE GENOMIC DNA]</scope>
    <source>
        <strain evidence="3 4">PLY_AMNH</strain>
    </source>
</reference>
<dbReference type="EMBL" id="LGRX02033776">
    <property type="protein sequence ID" value="KAK3239953.1"/>
    <property type="molecule type" value="Genomic_DNA"/>
</dbReference>
<dbReference type="GO" id="GO:0035493">
    <property type="term" value="P:SNARE complex assembly"/>
    <property type="evidence" value="ECO:0007669"/>
    <property type="project" value="TreeGrafter"/>
</dbReference>
<dbReference type="AlphaFoldDB" id="A0AAE0BNQ5"/>
<dbReference type="GO" id="GO:0000149">
    <property type="term" value="F:SNARE binding"/>
    <property type="evidence" value="ECO:0007669"/>
    <property type="project" value="TreeGrafter"/>
</dbReference>
<accession>A0AAE0BNQ5</accession>
<dbReference type="GO" id="GO:0000323">
    <property type="term" value="C:lytic vacuole"/>
    <property type="evidence" value="ECO:0007669"/>
    <property type="project" value="TreeGrafter"/>
</dbReference>
<sequence>MGQRVLQTSCSLCENASLLCCCPTCANKSIGEKYKNSGTVFKQRQRLRDKIETTLNLKKTLEHRQRQQQRYEQSARLQAVSQRVAEKQERVEKMRQAIEEKRAENLDKARQLAKANSELAAKRQELLYNYYPDIIRIHSLQYSMLEKQLAGQQRDKLRRLRSMLPLRLHFGEQSHQSQAPQPRQVSICNIRLPLAEDFKGVNAKELAAALGYLLHFTNLAAKYLNAPMLHIAGFGASTSSIWQRHSFWDHRPALSNLEYPLYSERVETPSAAGAAAGSAMELGRRALRVGSSAAEESTIREELPHGVRRGLGLLKRSLGCISAQQLGPYNASPVDAGWSSLAVFTAVCRALSREPGCSGEQSHPFAGPMGASRWGSSSISSSSLMSSSWRGPRRANHLPVFTTTSPRNAESGLCRIASIHLTPLLERRR</sequence>
<feature type="coiled-coil region" evidence="2">
    <location>
        <begin position="44"/>
        <end position="118"/>
    </location>
</feature>
<dbReference type="PANTHER" id="PTHR15157">
    <property type="entry name" value="UV RADIATION RESISTANCE-ASSOCIATED GENE PROTEIN"/>
    <property type="match status" value="1"/>
</dbReference>
<evidence type="ECO:0000313" key="4">
    <source>
        <dbReference type="Proteomes" id="UP001190700"/>
    </source>
</evidence>
<dbReference type="GO" id="GO:0032991">
    <property type="term" value="C:protein-containing complex"/>
    <property type="evidence" value="ECO:0007669"/>
    <property type="project" value="UniProtKB-ARBA"/>
</dbReference>
<dbReference type="PANTHER" id="PTHR15157:SF5">
    <property type="entry name" value="UV RADIATION RESISTANCE-ASSOCIATED GENE PROTEIN"/>
    <property type="match status" value="1"/>
</dbReference>
<keyword evidence="4" id="KW-1185">Reference proteome</keyword>
<dbReference type="InterPro" id="IPR018791">
    <property type="entry name" value="UV_resistance/autophagy_Atg14"/>
</dbReference>
<name>A0AAE0BNQ5_9CHLO</name>
<dbReference type="GO" id="GO:0005768">
    <property type="term" value="C:endosome"/>
    <property type="evidence" value="ECO:0007669"/>
    <property type="project" value="TreeGrafter"/>
</dbReference>
<evidence type="ECO:0000256" key="1">
    <source>
        <dbReference type="ARBA" id="ARBA00023054"/>
    </source>
</evidence>
<evidence type="ECO:0000313" key="3">
    <source>
        <dbReference type="EMBL" id="KAK3239953.1"/>
    </source>
</evidence>
<proteinExistence type="predicted"/>
<keyword evidence="1 2" id="KW-0175">Coiled coil</keyword>
<evidence type="ECO:0008006" key="5">
    <source>
        <dbReference type="Google" id="ProtNLM"/>
    </source>
</evidence>
<comment type="caution">
    <text evidence="3">The sequence shown here is derived from an EMBL/GenBank/DDBJ whole genome shotgun (WGS) entry which is preliminary data.</text>
</comment>
<organism evidence="3 4">
    <name type="scientific">Cymbomonas tetramitiformis</name>
    <dbReference type="NCBI Taxonomy" id="36881"/>
    <lineage>
        <taxon>Eukaryota</taxon>
        <taxon>Viridiplantae</taxon>
        <taxon>Chlorophyta</taxon>
        <taxon>Pyramimonadophyceae</taxon>
        <taxon>Pyramimonadales</taxon>
        <taxon>Pyramimonadaceae</taxon>
        <taxon>Cymbomonas</taxon>
    </lineage>
</organism>
<protein>
    <recommendedName>
        <fullName evidence="5">UV radiation resistance-associated gene protein</fullName>
    </recommendedName>
</protein>
<gene>
    <name evidence="3" type="ORF">CYMTET_50159</name>
</gene>
<dbReference type="Proteomes" id="UP001190700">
    <property type="component" value="Unassembled WGS sequence"/>
</dbReference>
<dbReference type="Pfam" id="PF10186">
    <property type="entry name" value="ATG14"/>
    <property type="match status" value="1"/>
</dbReference>
<evidence type="ECO:0000256" key="2">
    <source>
        <dbReference type="SAM" id="Coils"/>
    </source>
</evidence>